<evidence type="ECO:0000313" key="2">
    <source>
        <dbReference type="EMBL" id="GGM16813.1"/>
    </source>
</evidence>
<evidence type="ECO:0000256" key="1">
    <source>
        <dbReference type="SAM" id="Phobius"/>
    </source>
</evidence>
<evidence type="ECO:0000313" key="3">
    <source>
        <dbReference type="Proteomes" id="UP000642070"/>
    </source>
</evidence>
<dbReference type="Proteomes" id="UP000642070">
    <property type="component" value="Unassembled WGS sequence"/>
</dbReference>
<dbReference type="RefSeq" id="WP_190249242.1">
    <property type="nucleotide sequence ID" value="NZ_BMPI01000007.1"/>
</dbReference>
<protein>
    <submittedName>
        <fullName evidence="2">Uncharacterized protein</fullName>
    </submittedName>
</protein>
<gene>
    <name evidence="2" type="ORF">GCM10007977_017580</name>
</gene>
<dbReference type="AlphaFoldDB" id="A0A917WN84"/>
<keyword evidence="3" id="KW-1185">Reference proteome</keyword>
<reference evidence="2" key="2">
    <citation type="submission" date="2020-09" db="EMBL/GenBank/DDBJ databases">
        <authorList>
            <person name="Sun Q."/>
            <person name="Ohkuma M."/>
        </authorList>
    </citation>
    <scope>NUCLEOTIDE SEQUENCE</scope>
    <source>
        <strain evidence="2">JCM 19831</strain>
    </source>
</reference>
<name>A0A917WN84_9ACTN</name>
<proteinExistence type="predicted"/>
<keyword evidence="1" id="KW-0472">Membrane</keyword>
<comment type="caution">
    <text evidence="2">The sequence shown here is derived from an EMBL/GenBank/DDBJ whole genome shotgun (WGS) entry which is preliminary data.</text>
</comment>
<accession>A0A917WN84</accession>
<sequence length="50" mass="5291">MTAHRVAWTLVVIQGVIVALYVAAASAACAGMLLVMATPPGWVLFDWYVG</sequence>
<dbReference type="EMBL" id="BMPI01000007">
    <property type="protein sequence ID" value="GGM16813.1"/>
    <property type="molecule type" value="Genomic_DNA"/>
</dbReference>
<dbReference type="PROSITE" id="PS51257">
    <property type="entry name" value="PROKAR_LIPOPROTEIN"/>
    <property type="match status" value="1"/>
</dbReference>
<reference evidence="2" key="1">
    <citation type="journal article" date="2014" name="Int. J. Syst. Evol. Microbiol.">
        <title>Complete genome sequence of Corynebacterium casei LMG S-19264T (=DSM 44701T), isolated from a smear-ripened cheese.</title>
        <authorList>
            <consortium name="US DOE Joint Genome Institute (JGI-PGF)"/>
            <person name="Walter F."/>
            <person name="Albersmeier A."/>
            <person name="Kalinowski J."/>
            <person name="Ruckert C."/>
        </authorList>
    </citation>
    <scope>NUCLEOTIDE SEQUENCE</scope>
    <source>
        <strain evidence="2">JCM 19831</strain>
    </source>
</reference>
<organism evidence="2 3">
    <name type="scientific">Dactylosporangium sucinum</name>
    <dbReference type="NCBI Taxonomy" id="1424081"/>
    <lineage>
        <taxon>Bacteria</taxon>
        <taxon>Bacillati</taxon>
        <taxon>Actinomycetota</taxon>
        <taxon>Actinomycetes</taxon>
        <taxon>Micromonosporales</taxon>
        <taxon>Micromonosporaceae</taxon>
        <taxon>Dactylosporangium</taxon>
    </lineage>
</organism>
<feature type="transmembrane region" description="Helical" evidence="1">
    <location>
        <begin position="7"/>
        <end position="37"/>
    </location>
</feature>
<keyword evidence="1" id="KW-1133">Transmembrane helix</keyword>
<keyword evidence="1" id="KW-0812">Transmembrane</keyword>